<evidence type="ECO:0000313" key="10">
    <source>
        <dbReference type="EMBL" id="THD28018.1"/>
    </source>
</evidence>
<dbReference type="EMBL" id="JXXN02000258">
    <property type="protein sequence ID" value="THD28018.1"/>
    <property type="molecule type" value="Genomic_DNA"/>
</dbReference>
<gene>
    <name evidence="10" type="ORF">D915_001156</name>
</gene>
<evidence type="ECO:0000256" key="1">
    <source>
        <dbReference type="ARBA" id="ARBA00004123"/>
    </source>
</evidence>
<comment type="caution">
    <text evidence="10">The sequence shown here is derived from an EMBL/GenBank/DDBJ whole genome shotgun (WGS) entry which is preliminary data.</text>
</comment>
<dbReference type="PANTHER" id="PTHR15065:SF4">
    <property type="entry name" value="LD18634P"/>
    <property type="match status" value="1"/>
</dbReference>
<evidence type="ECO:0000256" key="5">
    <source>
        <dbReference type="ARBA" id="ARBA00022833"/>
    </source>
</evidence>
<dbReference type="AlphaFoldDB" id="A0A4E0RXF9"/>
<evidence type="ECO:0000256" key="2">
    <source>
        <dbReference type="ARBA" id="ARBA00022723"/>
    </source>
</evidence>
<feature type="compositionally biased region" description="Polar residues" evidence="9">
    <location>
        <begin position="63"/>
        <end position="72"/>
    </location>
</feature>
<keyword evidence="3" id="KW-0677">Repeat</keyword>
<dbReference type="GO" id="GO:0001227">
    <property type="term" value="F:DNA-binding transcription repressor activity, RNA polymerase II-specific"/>
    <property type="evidence" value="ECO:0007669"/>
    <property type="project" value="TreeGrafter"/>
</dbReference>
<dbReference type="GO" id="GO:0017053">
    <property type="term" value="C:transcription repressor complex"/>
    <property type="evidence" value="ECO:0007669"/>
    <property type="project" value="TreeGrafter"/>
</dbReference>
<evidence type="ECO:0000256" key="8">
    <source>
        <dbReference type="ARBA" id="ARBA00023242"/>
    </source>
</evidence>
<organism evidence="10 11">
    <name type="scientific">Fasciola hepatica</name>
    <name type="common">Liver fluke</name>
    <dbReference type="NCBI Taxonomy" id="6192"/>
    <lineage>
        <taxon>Eukaryota</taxon>
        <taxon>Metazoa</taxon>
        <taxon>Spiralia</taxon>
        <taxon>Lophotrochozoa</taxon>
        <taxon>Platyhelminthes</taxon>
        <taxon>Trematoda</taxon>
        <taxon>Digenea</taxon>
        <taxon>Plagiorchiida</taxon>
        <taxon>Echinostomata</taxon>
        <taxon>Echinostomatoidea</taxon>
        <taxon>Fasciolidae</taxon>
        <taxon>Fasciola</taxon>
    </lineage>
</organism>
<accession>A0A4E0RXF9</accession>
<comment type="subcellular location">
    <subcellularLocation>
        <location evidence="1">Nucleus</location>
    </subcellularLocation>
</comment>
<evidence type="ECO:0000256" key="7">
    <source>
        <dbReference type="ARBA" id="ARBA00023163"/>
    </source>
</evidence>
<dbReference type="GO" id="GO:0010564">
    <property type="term" value="P:regulation of cell cycle process"/>
    <property type="evidence" value="ECO:0007669"/>
    <property type="project" value="TreeGrafter"/>
</dbReference>
<keyword evidence="5" id="KW-0862">Zinc</keyword>
<dbReference type="Proteomes" id="UP000230066">
    <property type="component" value="Unassembled WGS sequence"/>
</dbReference>
<feature type="region of interest" description="Disordered" evidence="9">
    <location>
        <begin position="63"/>
        <end position="86"/>
    </location>
</feature>
<keyword evidence="6" id="KW-0805">Transcription regulation</keyword>
<proteinExistence type="predicted"/>
<evidence type="ECO:0000313" key="11">
    <source>
        <dbReference type="Proteomes" id="UP000230066"/>
    </source>
</evidence>
<dbReference type="InterPro" id="IPR042972">
    <property type="entry name" value="INSM1/2"/>
</dbReference>
<protein>
    <recommendedName>
        <fullName evidence="12">C2H2-type domain-containing protein</fullName>
    </recommendedName>
</protein>
<evidence type="ECO:0000256" key="9">
    <source>
        <dbReference type="SAM" id="MobiDB-lite"/>
    </source>
</evidence>
<dbReference type="GO" id="GO:0030182">
    <property type="term" value="P:neuron differentiation"/>
    <property type="evidence" value="ECO:0007669"/>
    <property type="project" value="TreeGrafter"/>
</dbReference>
<evidence type="ECO:0000256" key="6">
    <source>
        <dbReference type="ARBA" id="ARBA00023015"/>
    </source>
</evidence>
<name>A0A4E0RXF9_FASHE</name>
<evidence type="ECO:0008006" key="12">
    <source>
        <dbReference type="Google" id="ProtNLM"/>
    </source>
</evidence>
<dbReference type="GO" id="GO:0008270">
    <property type="term" value="F:zinc ion binding"/>
    <property type="evidence" value="ECO:0007669"/>
    <property type="project" value="UniProtKB-KW"/>
</dbReference>
<evidence type="ECO:0000256" key="4">
    <source>
        <dbReference type="ARBA" id="ARBA00022771"/>
    </source>
</evidence>
<keyword evidence="4" id="KW-0863">Zinc-finger</keyword>
<evidence type="ECO:0000256" key="3">
    <source>
        <dbReference type="ARBA" id="ARBA00022737"/>
    </source>
</evidence>
<keyword evidence="8" id="KW-0539">Nucleus</keyword>
<sequence>MFSIQRNIPMDEWSSRESMATWSSEYPSFSADLAQWVGFWTEQFTRNTLCNTSSTEYVLGESTPDSQWTNNVADRRKPSSSTVHRRQSLGTVLSEDPLRSPITGVCILPRDESSCVQQIHNNPARIDSQRKFIRLSKSVKIAEKLARIPNRIGDYVCRLCSTWFPDAFALAEHLCPRMANMAYPCDLCPKVSRSNA</sequence>
<keyword evidence="11" id="KW-1185">Reference proteome</keyword>
<reference evidence="10" key="1">
    <citation type="submission" date="2019-03" db="EMBL/GenBank/DDBJ databases">
        <title>Improved annotation for the trematode Fasciola hepatica.</title>
        <authorList>
            <person name="Choi Y.-J."/>
            <person name="Martin J."/>
            <person name="Mitreva M."/>
        </authorList>
    </citation>
    <scope>NUCLEOTIDE SEQUENCE [LARGE SCALE GENOMIC DNA]</scope>
</reference>
<dbReference type="GO" id="GO:0005634">
    <property type="term" value="C:nucleus"/>
    <property type="evidence" value="ECO:0007669"/>
    <property type="project" value="UniProtKB-SubCell"/>
</dbReference>
<keyword evidence="7" id="KW-0804">Transcription</keyword>
<dbReference type="PANTHER" id="PTHR15065">
    <property type="entry name" value="INSULINOMA-ASSOCIATED 1"/>
    <property type="match status" value="1"/>
</dbReference>
<dbReference type="GO" id="GO:0000978">
    <property type="term" value="F:RNA polymerase II cis-regulatory region sequence-specific DNA binding"/>
    <property type="evidence" value="ECO:0007669"/>
    <property type="project" value="TreeGrafter"/>
</dbReference>
<keyword evidence="2" id="KW-0479">Metal-binding</keyword>